<dbReference type="InterPro" id="IPR000571">
    <property type="entry name" value="Znf_CCCH"/>
</dbReference>
<dbReference type="PANTHER" id="PTHR23289:SF2">
    <property type="entry name" value="CYTOCHROME C OXIDASE ASSEMBLY PROTEIN COX15 HOMOLOG"/>
    <property type="match status" value="1"/>
</dbReference>
<feature type="transmembrane region" description="Helical" evidence="17">
    <location>
        <begin position="160"/>
        <end position="178"/>
    </location>
</feature>
<evidence type="ECO:0000256" key="9">
    <source>
        <dbReference type="ARBA" id="ARBA00023002"/>
    </source>
</evidence>
<dbReference type="EMBL" id="CAJGYM010000028">
    <property type="protein sequence ID" value="CAD6192459.1"/>
    <property type="molecule type" value="Genomic_DNA"/>
</dbReference>
<keyword evidence="11" id="KW-0350">Heme biosynthesis</keyword>
<keyword evidence="6 15" id="KW-0863">Zinc-finger</keyword>
<comment type="cofactor">
    <cofactor evidence="1">
        <name>heme b</name>
        <dbReference type="ChEBI" id="CHEBI:60344"/>
    </cofactor>
</comment>
<evidence type="ECO:0000256" key="3">
    <source>
        <dbReference type="ARBA" id="ARBA00022692"/>
    </source>
</evidence>
<dbReference type="SUPFAM" id="SSF90229">
    <property type="entry name" value="CCCH zinc finger"/>
    <property type="match status" value="2"/>
</dbReference>
<dbReference type="FunFam" id="4.10.1000.10:FF:000001">
    <property type="entry name" value="zinc finger CCCH domain-containing protein 15-like"/>
    <property type="match status" value="1"/>
</dbReference>
<accession>A0A8S1H8T6</accession>
<evidence type="ECO:0000256" key="7">
    <source>
        <dbReference type="ARBA" id="ARBA00022833"/>
    </source>
</evidence>
<reference evidence="19" key="1">
    <citation type="submission" date="2020-10" db="EMBL/GenBank/DDBJ databases">
        <authorList>
            <person name="Kikuchi T."/>
        </authorList>
    </citation>
    <scope>NUCLEOTIDE SEQUENCE</scope>
    <source>
        <strain evidence="19">NKZ352</strain>
    </source>
</reference>
<dbReference type="GO" id="GO:0120547">
    <property type="term" value="F:heme A synthase activity"/>
    <property type="evidence" value="ECO:0007669"/>
    <property type="project" value="UniProtKB-EC"/>
</dbReference>
<feature type="transmembrane region" description="Helical" evidence="17">
    <location>
        <begin position="332"/>
        <end position="356"/>
    </location>
</feature>
<evidence type="ECO:0000256" key="11">
    <source>
        <dbReference type="ARBA" id="ARBA00023133"/>
    </source>
</evidence>
<dbReference type="GO" id="GO:0030154">
    <property type="term" value="P:cell differentiation"/>
    <property type="evidence" value="ECO:0007669"/>
    <property type="project" value="UniProtKB-ARBA"/>
</dbReference>
<protein>
    <recommendedName>
        <fullName evidence="18">C3H1-type domain-containing protein</fullName>
    </recommendedName>
</protein>
<evidence type="ECO:0000313" key="19">
    <source>
        <dbReference type="EMBL" id="CAD6192459.1"/>
    </source>
</evidence>
<dbReference type="InterPro" id="IPR023754">
    <property type="entry name" value="HemeA_Synthase_type2"/>
</dbReference>
<evidence type="ECO:0000256" key="4">
    <source>
        <dbReference type="ARBA" id="ARBA00022723"/>
    </source>
</evidence>
<keyword evidence="10" id="KW-0408">Iron</keyword>
<keyword evidence="9" id="KW-0560">Oxidoreductase</keyword>
<evidence type="ECO:0000313" key="20">
    <source>
        <dbReference type="Proteomes" id="UP000835052"/>
    </source>
</evidence>
<feature type="transmembrane region" description="Helical" evidence="17">
    <location>
        <begin position="301"/>
        <end position="320"/>
    </location>
</feature>
<evidence type="ECO:0000256" key="13">
    <source>
        <dbReference type="ARBA" id="ARBA00044501"/>
    </source>
</evidence>
<evidence type="ECO:0000259" key="18">
    <source>
        <dbReference type="PROSITE" id="PS50103"/>
    </source>
</evidence>
<comment type="pathway">
    <text evidence="13">Porphyrin-containing compound metabolism; heme A biosynthesis; heme A from heme O: step 1/1.</text>
</comment>
<keyword evidence="3 17" id="KW-0812">Transmembrane</keyword>
<feature type="region of interest" description="Disordered" evidence="16">
    <location>
        <begin position="583"/>
        <end position="604"/>
    </location>
</feature>
<evidence type="ECO:0000256" key="14">
    <source>
        <dbReference type="ARBA" id="ARBA00048044"/>
    </source>
</evidence>
<comment type="subcellular location">
    <subcellularLocation>
        <location evidence="2">Membrane</location>
        <topology evidence="2">Multi-pass membrane protein</topology>
    </subcellularLocation>
</comment>
<evidence type="ECO:0000256" key="10">
    <source>
        <dbReference type="ARBA" id="ARBA00023004"/>
    </source>
</evidence>
<dbReference type="PANTHER" id="PTHR23289">
    <property type="entry name" value="CYTOCHROME C OXIDASE ASSEMBLY PROTEIN COX15"/>
    <property type="match status" value="1"/>
</dbReference>
<evidence type="ECO:0000256" key="17">
    <source>
        <dbReference type="SAM" id="Phobius"/>
    </source>
</evidence>
<evidence type="ECO:0000256" key="15">
    <source>
        <dbReference type="PROSITE-ProRule" id="PRU00723"/>
    </source>
</evidence>
<keyword evidence="7 15" id="KW-0862">Zinc</keyword>
<dbReference type="FunFam" id="4.10.1000.10:FF:000018">
    <property type="entry name" value="Zinc finger protein"/>
    <property type="match status" value="1"/>
</dbReference>
<evidence type="ECO:0000256" key="6">
    <source>
        <dbReference type="ARBA" id="ARBA00022771"/>
    </source>
</evidence>
<keyword evidence="20" id="KW-1185">Reference proteome</keyword>
<dbReference type="InterPro" id="IPR003780">
    <property type="entry name" value="COX15/CtaA_fam"/>
</dbReference>
<dbReference type="Proteomes" id="UP000835052">
    <property type="component" value="Unassembled WGS sequence"/>
</dbReference>
<feature type="transmembrane region" description="Helical" evidence="17">
    <location>
        <begin position="246"/>
        <end position="267"/>
    </location>
</feature>
<feature type="transmembrane region" description="Helical" evidence="17">
    <location>
        <begin position="198"/>
        <end position="218"/>
    </location>
</feature>
<feature type="zinc finger region" description="C3H1-type" evidence="15">
    <location>
        <begin position="652"/>
        <end position="680"/>
    </location>
</feature>
<dbReference type="SMART" id="SM00356">
    <property type="entry name" value="ZnF_C3H1"/>
    <property type="match status" value="2"/>
</dbReference>
<evidence type="ECO:0000256" key="12">
    <source>
        <dbReference type="ARBA" id="ARBA00023136"/>
    </source>
</evidence>
<dbReference type="InterPro" id="IPR036855">
    <property type="entry name" value="Znf_CCCH_sf"/>
</dbReference>
<keyword evidence="5" id="KW-0677">Repeat</keyword>
<dbReference type="GO" id="GO:0006784">
    <property type="term" value="P:heme A biosynthetic process"/>
    <property type="evidence" value="ECO:0007669"/>
    <property type="project" value="InterPro"/>
</dbReference>
<feature type="compositionally biased region" description="Polar residues" evidence="16">
    <location>
        <begin position="512"/>
        <end position="533"/>
    </location>
</feature>
<feature type="region of interest" description="Disordered" evidence="16">
    <location>
        <begin position="490"/>
        <end position="540"/>
    </location>
</feature>
<dbReference type="Gene3D" id="4.10.1000.10">
    <property type="entry name" value="Zinc finger, CCCH-type"/>
    <property type="match status" value="2"/>
</dbReference>
<dbReference type="GO" id="GO:0016653">
    <property type="term" value="F:oxidoreductase activity, acting on NAD(P)H, heme protein as acceptor"/>
    <property type="evidence" value="ECO:0007669"/>
    <property type="project" value="TreeGrafter"/>
</dbReference>
<feature type="compositionally biased region" description="Low complexity" evidence="16">
    <location>
        <begin position="500"/>
        <end position="511"/>
    </location>
</feature>
<keyword evidence="12 17" id="KW-0472">Membrane</keyword>
<sequence length="852" mass="95186">MWLAANVSKFSKPLSSSMRELWRPLRSFGQSARPVEEKSRRRIGWWLMGCAGMCYGAVAIGGVTRLTESGLSMVNWDLFKTMKPPFSNKEWEAEFEKYKQYPEYQYKSPHKDMTLNEFKFIWSMEYGHRMWGRAIGLVFLIPCAYFWARGRFDSAMKKRMAVATALLLTQGGVGWWMVKSGLDPTNNSSDVPRVSQYRLATHLTLAFGLYAIFFWNGLSHLLRPHDLSAVRTKLAPLRGMTHGSKLLVFVTAIMGAFVAGLDAGLVYNSWPKFADKWIPENLMARSPTWKNFFENDVTVQFIHRNLAYLTVTSVVASWLVGRRAPLPRRTRIALNLTVAAVFSQATLGVLTLVNYVPVWLAACHQSDAVAHPVYALGPFGGWRTGRPDTGWPAGAIRSDQSRACDQKLKDSGRQILAPFFSRRHSPRLPTQLATSRGEHPLHPTTTCSSRLLAPFSATGLAACCVCIRGSCPGPVVELASMLFAESALSGQRMQQEKRPTSSMSTGSTDSGVFSSALANSRQPSLPSSATHTGPPSPAVTANLMHATNLMAVNEQLRKQLEESQSRQPFAFSPSQVNKFSSFENAPFDTLPQNQQIGRRNAERRIPKPESYKTVICQAWLESKTCSFAENCRFAHGEEELRPSKIQPRQNNKYKTKLCDKYTTNGLCPYGKRCLFIHPENGPNAYIRSDKLIEVSQRHALADLREQMIQQVTQIRPSSPIEPLMLHQQPVPIGLTPMRGRVAIPTRPHPSWPLEPANFFTERTIGSRPPSPLEPFLRHNQLLGTPKDKASTPSMGSGYISGGSTPFDVDSPFAHQSSLANHSLREHPNEDSFSLAPGFDHLAEDLARHLELW</sequence>
<feature type="zinc finger region" description="C3H1-type" evidence="15">
    <location>
        <begin position="610"/>
        <end position="638"/>
    </location>
</feature>
<dbReference type="PROSITE" id="PS50103">
    <property type="entry name" value="ZF_C3H1"/>
    <property type="match status" value="2"/>
</dbReference>
<feature type="transmembrane region" description="Helical" evidence="17">
    <location>
        <begin position="130"/>
        <end position="148"/>
    </location>
</feature>
<evidence type="ECO:0000256" key="5">
    <source>
        <dbReference type="ARBA" id="ARBA00022737"/>
    </source>
</evidence>
<dbReference type="GO" id="GO:0043186">
    <property type="term" value="C:P granule"/>
    <property type="evidence" value="ECO:0007669"/>
    <property type="project" value="UniProtKB-ARBA"/>
</dbReference>
<evidence type="ECO:0000256" key="16">
    <source>
        <dbReference type="SAM" id="MobiDB-lite"/>
    </source>
</evidence>
<keyword evidence="8 17" id="KW-1133">Transmembrane helix</keyword>
<proteinExistence type="predicted"/>
<name>A0A8S1H8T6_9PELO</name>
<dbReference type="AlphaFoldDB" id="A0A8S1H8T6"/>
<feature type="domain" description="C3H1-type" evidence="18">
    <location>
        <begin position="652"/>
        <end position="680"/>
    </location>
</feature>
<comment type="catalytic activity">
    <reaction evidence="14">
        <text>Fe(II)-heme o + 2 A + H2O = Fe(II)-heme a + 2 AH2</text>
        <dbReference type="Rhea" id="RHEA:63388"/>
        <dbReference type="ChEBI" id="CHEBI:13193"/>
        <dbReference type="ChEBI" id="CHEBI:15377"/>
        <dbReference type="ChEBI" id="CHEBI:17499"/>
        <dbReference type="ChEBI" id="CHEBI:60530"/>
        <dbReference type="ChEBI" id="CHEBI:61715"/>
        <dbReference type="EC" id="1.17.99.9"/>
    </reaction>
    <physiologicalReaction direction="left-to-right" evidence="14">
        <dbReference type="Rhea" id="RHEA:63389"/>
    </physiologicalReaction>
</comment>
<dbReference type="GO" id="GO:0080090">
    <property type="term" value="P:regulation of primary metabolic process"/>
    <property type="evidence" value="ECO:0007669"/>
    <property type="project" value="UniProtKB-ARBA"/>
</dbReference>
<evidence type="ECO:0000256" key="8">
    <source>
        <dbReference type="ARBA" id="ARBA00022989"/>
    </source>
</evidence>
<evidence type="ECO:0000256" key="2">
    <source>
        <dbReference type="ARBA" id="ARBA00004141"/>
    </source>
</evidence>
<dbReference type="GO" id="GO:0008270">
    <property type="term" value="F:zinc ion binding"/>
    <property type="evidence" value="ECO:0007669"/>
    <property type="project" value="UniProtKB-KW"/>
</dbReference>
<feature type="region of interest" description="Disordered" evidence="16">
    <location>
        <begin position="782"/>
        <end position="802"/>
    </location>
</feature>
<gene>
    <name evidence="19" type="ORF">CAUJ_LOCUS8378</name>
</gene>
<dbReference type="GO" id="GO:0005743">
    <property type="term" value="C:mitochondrial inner membrane"/>
    <property type="evidence" value="ECO:0007669"/>
    <property type="project" value="TreeGrafter"/>
</dbReference>
<feature type="transmembrane region" description="Helical" evidence="17">
    <location>
        <begin position="43"/>
        <end position="63"/>
    </location>
</feature>
<comment type="caution">
    <text evidence="19">The sequence shown here is derived from an EMBL/GenBank/DDBJ whole genome shotgun (WGS) entry which is preliminary data.</text>
</comment>
<keyword evidence="4 15" id="KW-0479">Metal-binding</keyword>
<dbReference type="Pfam" id="PF00642">
    <property type="entry name" value="zf-CCCH"/>
    <property type="match status" value="2"/>
</dbReference>
<feature type="domain" description="C3H1-type" evidence="18">
    <location>
        <begin position="610"/>
        <end position="638"/>
    </location>
</feature>
<dbReference type="GO" id="GO:0010468">
    <property type="term" value="P:regulation of gene expression"/>
    <property type="evidence" value="ECO:0007669"/>
    <property type="project" value="UniProtKB-ARBA"/>
</dbReference>
<organism evidence="19 20">
    <name type="scientific">Caenorhabditis auriculariae</name>
    <dbReference type="NCBI Taxonomy" id="2777116"/>
    <lineage>
        <taxon>Eukaryota</taxon>
        <taxon>Metazoa</taxon>
        <taxon>Ecdysozoa</taxon>
        <taxon>Nematoda</taxon>
        <taxon>Chromadorea</taxon>
        <taxon>Rhabditida</taxon>
        <taxon>Rhabditina</taxon>
        <taxon>Rhabditomorpha</taxon>
        <taxon>Rhabditoidea</taxon>
        <taxon>Rhabditidae</taxon>
        <taxon>Peloderinae</taxon>
        <taxon>Caenorhabditis</taxon>
    </lineage>
</organism>
<dbReference type="OrthoDB" id="1726137at2759"/>
<evidence type="ECO:0000256" key="1">
    <source>
        <dbReference type="ARBA" id="ARBA00001970"/>
    </source>
</evidence>
<dbReference type="Pfam" id="PF02628">
    <property type="entry name" value="COX15-CtaA"/>
    <property type="match status" value="1"/>
</dbReference>